<gene>
    <name evidence="3" type="ORF">SAMN05192551_11124</name>
</gene>
<dbReference type="InterPro" id="IPR013096">
    <property type="entry name" value="Cupin_2"/>
</dbReference>
<dbReference type="InterPro" id="IPR011051">
    <property type="entry name" value="RmlC_Cupin_sf"/>
</dbReference>
<keyword evidence="1" id="KW-0479">Metal-binding</keyword>
<dbReference type="CDD" id="cd02221">
    <property type="entry name" value="cupin_TM1287-like"/>
    <property type="match status" value="1"/>
</dbReference>
<accession>A0A1I3H222</accession>
<feature type="domain" description="Cupin type-2" evidence="2">
    <location>
        <begin position="44"/>
        <end position="110"/>
    </location>
</feature>
<evidence type="ECO:0000256" key="1">
    <source>
        <dbReference type="ARBA" id="ARBA00022723"/>
    </source>
</evidence>
<reference evidence="4" key="1">
    <citation type="submission" date="2016-10" db="EMBL/GenBank/DDBJ databases">
        <authorList>
            <person name="Varghese N."/>
            <person name="Submissions S."/>
        </authorList>
    </citation>
    <scope>NUCLEOTIDE SEQUENCE [LARGE SCALE GENOMIC DNA]</scope>
    <source>
        <strain evidence="4">Z-7934</strain>
    </source>
</reference>
<evidence type="ECO:0000313" key="4">
    <source>
        <dbReference type="Proteomes" id="UP000199287"/>
    </source>
</evidence>
<dbReference type="Proteomes" id="UP000199287">
    <property type="component" value="Unassembled WGS sequence"/>
</dbReference>
<dbReference type="InterPro" id="IPR014710">
    <property type="entry name" value="RmlC-like_jellyroll"/>
</dbReference>
<dbReference type="GO" id="GO:0046872">
    <property type="term" value="F:metal ion binding"/>
    <property type="evidence" value="ECO:0007669"/>
    <property type="project" value="UniProtKB-KW"/>
</dbReference>
<dbReference type="STRING" id="69895.SAMN05192551_11124"/>
<evidence type="ECO:0000313" key="3">
    <source>
        <dbReference type="EMBL" id="SFI29686.1"/>
    </source>
</evidence>
<proteinExistence type="predicted"/>
<dbReference type="AlphaFoldDB" id="A0A1I3H222"/>
<name>A0A1I3H222_9FIRM</name>
<dbReference type="PANTHER" id="PTHR35848">
    <property type="entry name" value="OXALATE-BINDING PROTEIN"/>
    <property type="match status" value="1"/>
</dbReference>
<dbReference type="PANTHER" id="PTHR35848:SF6">
    <property type="entry name" value="CUPIN TYPE-2 DOMAIN-CONTAINING PROTEIN"/>
    <property type="match status" value="1"/>
</dbReference>
<keyword evidence="4" id="KW-1185">Reference proteome</keyword>
<dbReference type="InterPro" id="IPR051610">
    <property type="entry name" value="GPI/OXD"/>
</dbReference>
<dbReference type="EMBL" id="FOQA01000011">
    <property type="protein sequence ID" value="SFI29686.1"/>
    <property type="molecule type" value="Genomic_DNA"/>
</dbReference>
<sequence>MVKRPEDMRKESIHELKGGRGTIELEHFFEEEDFCGKGRLYGISIIHPGDSIGMHRHEGEQEAYFILEGEAHYNDNGREVQLNPGDFTLCRDGESHAIANQGDTDLKYVAMIMYT</sequence>
<dbReference type="Gene3D" id="2.60.120.10">
    <property type="entry name" value="Jelly Rolls"/>
    <property type="match status" value="1"/>
</dbReference>
<dbReference type="SUPFAM" id="SSF51182">
    <property type="entry name" value="RmlC-like cupins"/>
    <property type="match status" value="1"/>
</dbReference>
<dbReference type="OrthoDB" id="9797047at2"/>
<dbReference type="Pfam" id="PF07883">
    <property type="entry name" value="Cupin_2"/>
    <property type="match status" value="1"/>
</dbReference>
<evidence type="ECO:0000259" key="2">
    <source>
        <dbReference type="Pfam" id="PF07883"/>
    </source>
</evidence>
<organism evidence="3 4">
    <name type="scientific">Tindallia magadiensis</name>
    <dbReference type="NCBI Taxonomy" id="69895"/>
    <lineage>
        <taxon>Bacteria</taxon>
        <taxon>Bacillati</taxon>
        <taxon>Bacillota</taxon>
        <taxon>Clostridia</taxon>
        <taxon>Peptostreptococcales</taxon>
        <taxon>Tindalliaceae</taxon>
        <taxon>Tindallia</taxon>
    </lineage>
</organism>
<dbReference type="RefSeq" id="WP_093373508.1">
    <property type="nucleotide sequence ID" value="NZ_FOQA01000011.1"/>
</dbReference>
<protein>
    <submittedName>
        <fullName evidence="3">Cupin domain-containing protein</fullName>
    </submittedName>
</protein>